<evidence type="ECO:0000256" key="1">
    <source>
        <dbReference type="SAM" id="MobiDB-lite"/>
    </source>
</evidence>
<accession>A0ABS1V1W5</accession>
<dbReference type="Pfam" id="PF17863">
    <property type="entry name" value="AAA_lid_2"/>
    <property type="match status" value="1"/>
</dbReference>
<dbReference type="Gene3D" id="3.40.50.300">
    <property type="entry name" value="P-loop containing nucleotide triphosphate hydrolases"/>
    <property type="match status" value="1"/>
</dbReference>
<dbReference type="SUPFAM" id="SSF53300">
    <property type="entry name" value="vWA-like"/>
    <property type="match status" value="1"/>
</dbReference>
<proteinExistence type="predicted"/>
<dbReference type="PROSITE" id="PS50234">
    <property type="entry name" value="VWFA"/>
    <property type="match status" value="1"/>
</dbReference>
<dbReference type="NCBIfam" id="NF009943">
    <property type="entry name" value="PRK13406.1"/>
    <property type="match status" value="1"/>
</dbReference>
<dbReference type="SMART" id="SM00327">
    <property type="entry name" value="VWA"/>
    <property type="match status" value="1"/>
</dbReference>
<feature type="domain" description="VWFA" evidence="2">
    <location>
        <begin position="392"/>
        <end position="532"/>
    </location>
</feature>
<gene>
    <name evidence="3" type="ORF">JMJ55_10115</name>
</gene>
<evidence type="ECO:0000313" key="4">
    <source>
        <dbReference type="Proteomes" id="UP000606490"/>
    </source>
</evidence>
<feature type="region of interest" description="Disordered" evidence="1">
    <location>
        <begin position="256"/>
        <end position="286"/>
    </location>
</feature>
<dbReference type="InterPro" id="IPR027417">
    <property type="entry name" value="P-loop_NTPase"/>
</dbReference>
<dbReference type="RefSeq" id="WP_202825408.1">
    <property type="nucleotide sequence ID" value="NZ_JAEUXJ010000003.1"/>
</dbReference>
<keyword evidence="4" id="KW-1185">Reference proteome</keyword>
<dbReference type="EMBL" id="JAEUXJ010000003">
    <property type="protein sequence ID" value="MBL6455679.1"/>
    <property type="molecule type" value="Genomic_DNA"/>
</dbReference>
<dbReference type="InterPro" id="IPR041628">
    <property type="entry name" value="ChlI/MoxR_AAA_lid"/>
</dbReference>
<dbReference type="Gene3D" id="3.40.50.410">
    <property type="entry name" value="von Willebrand factor, type A domain"/>
    <property type="match status" value="1"/>
</dbReference>
<dbReference type="Gene3D" id="1.10.8.80">
    <property type="entry name" value="Magnesium chelatase subunit I, C-Terminal domain"/>
    <property type="match status" value="1"/>
</dbReference>
<dbReference type="SUPFAM" id="SSF52540">
    <property type="entry name" value="P-loop containing nucleoside triphosphate hydrolases"/>
    <property type="match status" value="1"/>
</dbReference>
<dbReference type="Pfam" id="PF13519">
    <property type="entry name" value="VWA_2"/>
    <property type="match status" value="1"/>
</dbReference>
<feature type="compositionally biased region" description="Pro residues" evidence="1">
    <location>
        <begin position="265"/>
        <end position="284"/>
    </location>
</feature>
<feature type="region of interest" description="Disordered" evidence="1">
    <location>
        <begin position="316"/>
        <end position="341"/>
    </location>
</feature>
<protein>
    <submittedName>
        <fullName evidence="3">Magnesium chelatase subunit D</fullName>
    </submittedName>
</protein>
<organism evidence="3 4">
    <name type="scientific">Belnapia mucosa</name>
    <dbReference type="NCBI Taxonomy" id="2804532"/>
    <lineage>
        <taxon>Bacteria</taxon>
        <taxon>Pseudomonadati</taxon>
        <taxon>Pseudomonadota</taxon>
        <taxon>Alphaproteobacteria</taxon>
        <taxon>Acetobacterales</taxon>
        <taxon>Roseomonadaceae</taxon>
        <taxon>Belnapia</taxon>
    </lineage>
</organism>
<dbReference type="PANTHER" id="PTHR43473">
    <property type="entry name" value="MAGNESIUM-CHELATASE SUBUNIT CHLD, CHLOROPLASTIC"/>
    <property type="match status" value="1"/>
</dbReference>
<sequence length="571" mass="58520">MTPGAGPWADAARAAALLAIDPAGLGGAALRAPPGPVREAWLALLRSLLPPAMPWRRLPLGIADSRLLGGLDLAATLRAGRPVAERGILAEADGGVLLLAMAERLEPGTAARLAAALDTGEVAAERDGLALRAPARLALVALDEGIAPEEAPPAALLDRLALRLDLSAIPPAATSAPTPTGGQVIAARALLPRIAAGPDVLEALCATAAALGIDSLRPPLLALRLARAAAALAGREAVAEEDAALAARLVLGPRATQAPAAPEQEAPPPPPPPETAEDQPPQPSPEQLGEILLAAAEAAIPAGLLDGLRLAPARARTAGTSGLRRASPHRGRPVGSRPGELRGGARLALVDTLRAAAPWQRLRANGGNPGPRLRIAREDIRIRRFQQRSETATLFLVDASGSAALHRLAEAKGAVELLLAECYIRRDRVALLAFRGAGAELLLPPTHSLVRARRSLAALPGGGGTPIAAALDGALALADAIQRRGQTPLLVLLTDGRANIARDGRPGRERAMAEALEAARALRAARIPALLVDTSPRPQEAGRSLAAALGGRYVPLPYADAAAISRAVRQG</sequence>
<comment type="caution">
    <text evidence="3">The sequence shown here is derived from an EMBL/GenBank/DDBJ whole genome shotgun (WGS) entry which is preliminary data.</text>
</comment>
<evidence type="ECO:0000259" key="2">
    <source>
        <dbReference type="PROSITE" id="PS50234"/>
    </source>
</evidence>
<dbReference type="PANTHER" id="PTHR43473:SF2">
    <property type="entry name" value="MAGNESIUM-CHELATASE SUBUNIT CHLD, CHLOROPLASTIC"/>
    <property type="match status" value="1"/>
</dbReference>
<dbReference type="Proteomes" id="UP000606490">
    <property type="component" value="Unassembled WGS sequence"/>
</dbReference>
<reference evidence="3 4" key="1">
    <citation type="submission" date="2021-01" db="EMBL/GenBank/DDBJ databases">
        <title>Belnapia mucosa sp. nov. and Belnapia arida sp. nov., isolated from the Tabernas Desert (Almeria, Spain).</title>
        <authorList>
            <person name="Molina-Menor E."/>
            <person name="Vidal-Verdu A."/>
            <person name="Calonge A."/>
            <person name="Satari L."/>
            <person name="Pereto Magraner J."/>
            <person name="Porcar Miralles M."/>
        </authorList>
    </citation>
    <scope>NUCLEOTIDE SEQUENCE [LARGE SCALE GENOMIC DNA]</scope>
    <source>
        <strain evidence="3 4">T6</strain>
    </source>
</reference>
<name>A0ABS1V1W5_9PROT</name>
<dbReference type="InterPro" id="IPR002035">
    <property type="entry name" value="VWF_A"/>
</dbReference>
<dbReference type="InterPro" id="IPR036465">
    <property type="entry name" value="vWFA_dom_sf"/>
</dbReference>
<evidence type="ECO:0000313" key="3">
    <source>
        <dbReference type="EMBL" id="MBL6455679.1"/>
    </source>
</evidence>